<dbReference type="InterPro" id="IPR004714">
    <property type="entry name" value="Cyt_oxidase_maturation_cbb3"/>
</dbReference>
<feature type="compositionally biased region" description="Basic and acidic residues" evidence="1">
    <location>
        <begin position="42"/>
        <end position="60"/>
    </location>
</feature>
<gene>
    <name evidence="2" type="ORF">MNB_SV-9-670</name>
</gene>
<evidence type="ECO:0000313" key="2">
    <source>
        <dbReference type="EMBL" id="SFV54032.1"/>
    </source>
</evidence>
<evidence type="ECO:0000256" key="1">
    <source>
        <dbReference type="SAM" id="MobiDB-lite"/>
    </source>
</evidence>
<name>A0A1W1BKH6_9ZZZZ</name>
<dbReference type="NCBIfam" id="TIGR00847">
    <property type="entry name" value="ccoS"/>
    <property type="match status" value="1"/>
</dbReference>
<dbReference type="Pfam" id="PF03597">
    <property type="entry name" value="FixS"/>
    <property type="match status" value="1"/>
</dbReference>
<accession>A0A1W1BKH6</accession>
<dbReference type="AlphaFoldDB" id="A0A1W1BKH6"/>
<proteinExistence type="predicted"/>
<reference evidence="2" key="1">
    <citation type="submission" date="2016-10" db="EMBL/GenBank/DDBJ databases">
        <authorList>
            <person name="de Groot N.N."/>
        </authorList>
    </citation>
    <scope>NUCLEOTIDE SEQUENCE</scope>
</reference>
<organism evidence="2">
    <name type="scientific">hydrothermal vent metagenome</name>
    <dbReference type="NCBI Taxonomy" id="652676"/>
    <lineage>
        <taxon>unclassified sequences</taxon>
        <taxon>metagenomes</taxon>
        <taxon>ecological metagenomes</taxon>
    </lineage>
</organism>
<sequence>MIGVSTFLGALGLIALLWGVKSGQFDDQSKFIDGARYDSEDDMRDAKMMEDKRKEREVNRKNNYRPPE</sequence>
<feature type="region of interest" description="Disordered" evidence="1">
    <location>
        <begin position="42"/>
        <end position="68"/>
    </location>
</feature>
<protein>
    <submittedName>
        <fullName evidence="2">Type cbb3 cytochrome oxidase biogenesis protein CcoS, involved in heme b insertion</fullName>
    </submittedName>
</protein>
<dbReference type="EMBL" id="FPHG01000021">
    <property type="protein sequence ID" value="SFV54032.1"/>
    <property type="molecule type" value="Genomic_DNA"/>
</dbReference>